<reference evidence="1 2" key="1">
    <citation type="journal article" date="2016" name="Nat. Commun.">
        <title>Thousands of microbial genomes shed light on interconnected biogeochemical processes in an aquifer system.</title>
        <authorList>
            <person name="Anantharaman K."/>
            <person name="Brown C.T."/>
            <person name="Hug L.A."/>
            <person name="Sharon I."/>
            <person name="Castelle C.J."/>
            <person name="Probst A.J."/>
            <person name="Thomas B.C."/>
            <person name="Singh A."/>
            <person name="Wilkins M.J."/>
            <person name="Karaoz U."/>
            <person name="Brodie E.L."/>
            <person name="Williams K.H."/>
            <person name="Hubbard S.S."/>
            <person name="Banfield J.F."/>
        </authorList>
    </citation>
    <scope>NUCLEOTIDE SEQUENCE [LARGE SCALE GENOMIC DNA]</scope>
</reference>
<dbReference type="STRING" id="1797542.A3J59_04985"/>
<evidence type="ECO:0000313" key="2">
    <source>
        <dbReference type="Proteomes" id="UP000177310"/>
    </source>
</evidence>
<dbReference type="AlphaFoldDB" id="A0A1G1YHA0"/>
<evidence type="ECO:0000313" key="1">
    <source>
        <dbReference type="EMBL" id="OGY51641.1"/>
    </source>
</evidence>
<proteinExistence type="predicted"/>
<protein>
    <submittedName>
        <fullName evidence="1">Uncharacterized protein</fullName>
    </submittedName>
</protein>
<accession>A0A1G1YHA0</accession>
<name>A0A1G1YHA0_9BACT</name>
<dbReference type="EMBL" id="MHIL01000017">
    <property type="protein sequence ID" value="OGY51641.1"/>
    <property type="molecule type" value="Genomic_DNA"/>
</dbReference>
<sequence length="110" mass="13173">MTLPGVQQHASLAAGRWFELSLAEQLGNIGSEYERAWRWKRQGRQDYFEKAFARMLELLDLTLADRRWHNHRLKELTRLREQTCQEFNNEQRPGLSKYFLYFGILARSRA</sequence>
<dbReference type="Proteomes" id="UP000177310">
    <property type="component" value="Unassembled WGS sequence"/>
</dbReference>
<gene>
    <name evidence="1" type="ORF">A3J59_04985</name>
</gene>
<organism evidence="1 2">
    <name type="scientific">Candidatus Buchananbacteria bacterium RIFCSPHIGHO2_02_FULL_56_16</name>
    <dbReference type="NCBI Taxonomy" id="1797542"/>
    <lineage>
        <taxon>Bacteria</taxon>
        <taxon>Candidatus Buchananiibacteriota</taxon>
    </lineage>
</organism>
<comment type="caution">
    <text evidence="1">The sequence shown here is derived from an EMBL/GenBank/DDBJ whole genome shotgun (WGS) entry which is preliminary data.</text>
</comment>